<feature type="transmembrane region" description="Helical" evidence="6">
    <location>
        <begin position="80"/>
        <end position="104"/>
    </location>
</feature>
<dbReference type="Pfam" id="PF09335">
    <property type="entry name" value="VTT_dom"/>
    <property type="match status" value="1"/>
</dbReference>
<feature type="transmembrane region" description="Helical" evidence="6">
    <location>
        <begin position="9"/>
        <end position="28"/>
    </location>
</feature>
<comment type="subcellular location">
    <subcellularLocation>
        <location evidence="1 6">Cell membrane</location>
        <topology evidence="1 6">Multi-pass membrane protein</topology>
    </subcellularLocation>
</comment>
<keyword evidence="9" id="KW-1185">Reference proteome</keyword>
<feature type="transmembrane region" description="Helical" evidence="6">
    <location>
        <begin position="48"/>
        <end position="68"/>
    </location>
</feature>
<dbReference type="AlphaFoldDB" id="A0A2N9DY67"/>
<dbReference type="PANTHER" id="PTHR12677">
    <property type="entry name" value="GOLGI APPARATUS MEMBRANE PROTEIN TVP38-RELATED"/>
    <property type="match status" value="1"/>
</dbReference>
<proteinExistence type="inferred from homology"/>
<keyword evidence="4 6" id="KW-1133">Transmembrane helix</keyword>
<evidence type="ECO:0000256" key="1">
    <source>
        <dbReference type="ARBA" id="ARBA00004651"/>
    </source>
</evidence>
<feature type="domain" description="VTT" evidence="7">
    <location>
        <begin position="68"/>
        <end position="185"/>
    </location>
</feature>
<keyword evidence="5 6" id="KW-0472">Membrane</keyword>
<organism evidence="8 9">
    <name type="scientific">Latilactobacillus fuchuensis</name>
    <dbReference type="NCBI Taxonomy" id="164393"/>
    <lineage>
        <taxon>Bacteria</taxon>
        <taxon>Bacillati</taxon>
        <taxon>Bacillota</taxon>
        <taxon>Bacilli</taxon>
        <taxon>Lactobacillales</taxon>
        <taxon>Lactobacillaceae</taxon>
        <taxon>Latilactobacillus</taxon>
    </lineage>
</organism>
<dbReference type="InterPro" id="IPR032816">
    <property type="entry name" value="VTT_dom"/>
</dbReference>
<evidence type="ECO:0000256" key="2">
    <source>
        <dbReference type="ARBA" id="ARBA00022475"/>
    </source>
</evidence>
<keyword evidence="2 6" id="KW-1003">Cell membrane</keyword>
<reference evidence="8" key="1">
    <citation type="submission" date="2018-01" db="EMBL/GenBank/DDBJ databases">
        <authorList>
            <person name="Chaillou S."/>
        </authorList>
    </citation>
    <scope>NUCLEOTIDE SEQUENCE [LARGE SCALE GENOMIC DNA]</scope>
    <source>
        <strain evidence="8">MFPC41A2801</strain>
    </source>
</reference>
<dbReference type="RefSeq" id="WP_025083126.1">
    <property type="nucleotide sequence ID" value="NZ_CBCPIL010000013.1"/>
</dbReference>
<comment type="caution">
    <text evidence="8">The sequence shown here is derived from an EMBL/GenBank/DDBJ whole genome shotgun (WGS) entry which is preliminary data.</text>
</comment>
<dbReference type="GO" id="GO:0005886">
    <property type="term" value="C:plasma membrane"/>
    <property type="evidence" value="ECO:0007669"/>
    <property type="project" value="UniProtKB-SubCell"/>
</dbReference>
<dbReference type="EMBL" id="OGVC01000046">
    <property type="protein sequence ID" value="SPC39806.1"/>
    <property type="molecule type" value="Genomic_DNA"/>
</dbReference>
<evidence type="ECO:0000259" key="7">
    <source>
        <dbReference type="Pfam" id="PF09335"/>
    </source>
</evidence>
<dbReference type="Proteomes" id="UP000238739">
    <property type="component" value="Unassembled WGS sequence"/>
</dbReference>
<sequence>MSAVISRRLISMTSIMALIGSIALAVYWSRLGLFSNTTALQHYLGQSVMVGPIIFITIQIIQVVIPVIPGGISTAAGVLVFGPVWGFVYNYVGIAIGSIFNFLLARQFGKPFILHVISEKTYDKYIGTITEKKNFTRFFALAIFLPVAPDDVLCLMAGLTEMSLKKFTWIIILCKPASIIAYSFALVYGGQFLMGLF</sequence>
<evidence type="ECO:0000313" key="9">
    <source>
        <dbReference type="Proteomes" id="UP000238739"/>
    </source>
</evidence>
<accession>A0A2N9DY67</accession>
<dbReference type="InterPro" id="IPR015414">
    <property type="entry name" value="TMEM64"/>
</dbReference>
<name>A0A2N9DY67_9LACO</name>
<gene>
    <name evidence="8" type="ORF">LFUMFP_500041</name>
</gene>
<evidence type="ECO:0000256" key="6">
    <source>
        <dbReference type="RuleBase" id="RU366058"/>
    </source>
</evidence>
<evidence type="ECO:0000256" key="4">
    <source>
        <dbReference type="ARBA" id="ARBA00022989"/>
    </source>
</evidence>
<evidence type="ECO:0000256" key="5">
    <source>
        <dbReference type="ARBA" id="ARBA00023136"/>
    </source>
</evidence>
<comment type="similarity">
    <text evidence="6">Belongs to the TVP38/TMEM64 family.</text>
</comment>
<protein>
    <recommendedName>
        <fullName evidence="6">TVP38/TMEM64 family membrane protein</fullName>
    </recommendedName>
</protein>
<feature type="transmembrane region" description="Helical" evidence="6">
    <location>
        <begin position="138"/>
        <end position="160"/>
    </location>
</feature>
<feature type="transmembrane region" description="Helical" evidence="6">
    <location>
        <begin position="167"/>
        <end position="188"/>
    </location>
</feature>
<keyword evidence="3 6" id="KW-0812">Transmembrane</keyword>
<evidence type="ECO:0000313" key="8">
    <source>
        <dbReference type="EMBL" id="SPC39806.1"/>
    </source>
</evidence>
<dbReference type="PANTHER" id="PTHR12677:SF49">
    <property type="entry name" value="TVP38_TMEM64 FAMILY MEMBRANE PROTEIN"/>
    <property type="match status" value="1"/>
</dbReference>
<evidence type="ECO:0000256" key="3">
    <source>
        <dbReference type="ARBA" id="ARBA00022692"/>
    </source>
</evidence>